<dbReference type="GO" id="GO:0043107">
    <property type="term" value="P:type IV pilus-dependent motility"/>
    <property type="evidence" value="ECO:0007669"/>
    <property type="project" value="InterPro"/>
</dbReference>
<dbReference type="InterPro" id="IPR007445">
    <property type="entry name" value="PilO"/>
</dbReference>
<evidence type="ECO:0000256" key="1">
    <source>
        <dbReference type="SAM" id="Phobius"/>
    </source>
</evidence>
<dbReference type="EMBL" id="FUWV01000001">
    <property type="protein sequence ID" value="SJZ37382.1"/>
    <property type="molecule type" value="Genomic_DNA"/>
</dbReference>
<evidence type="ECO:0000313" key="2">
    <source>
        <dbReference type="EMBL" id="SJZ37382.1"/>
    </source>
</evidence>
<evidence type="ECO:0000313" key="3">
    <source>
        <dbReference type="Proteomes" id="UP000196365"/>
    </source>
</evidence>
<name>A0A1T4K4P9_9FIRM</name>
<dbReference type="PANTHER" id="PTHR39555">
    <property type="entry name" value="FIMBRIAL ASSEMBLY PROTEIN PILO-LIKE PROTEIN-RELATED"/>
    <property type="match status" value="1"/>
</dbReference>
<keyword evidence="1" id="KW-0812">Transmembrane</keyword>
<dbReference type="PANTHER" id="PTHR39555:SF1">
    <property type="entry name" value="TYPE IV PILUS INNER MEMBRANE COMPONENT PILO"/>
    <property type="match status" value="1"/>
</dbReference>
<protein>
    <submittedName>
        <fullName evidence="2">Tfp pilus assembly protein PilO</fullName>
    </submittedName>
</protein>
<gene>
    <name evidence="2" type="ORF">SAMN02745973_00340</name>
</gene>
<keyword evidence="1" id="KW-1133">Transmembrane helix</keyword>
<accession>A0A1T4K4P9</accession>
<sequence length="248" mass="29305">MILTNREKFLILILGFVMISAVYLNFLFFPMLKKIHGNLNVLKEKSLILNILQQEDEDEGDLLHEQEIKMQEEMKNIESVLPTQARIPEIYLDILSIANKTGIQQKSFTIQSPKFEEISTSNNNEEKFSNKLMKFSINHIFTGNYSQIKNYMDEIQKLDRKINIIEYQFKNLDLQENENQLLANVTLESYALVKERENYSKFIDYDFIKDHNYGREDPFTLKGEYDINEEDPIKNNQDKDINSNIKNE</sequence>
<dbReference type="Proteomes" id="UP000196365">
    <property type="component" value="Unassembled WGS sequence"/>
</dbReference>
<dbReference type="Pfam" id="PF04350">
    <property type="entry name" value="PilO"/>
    <property type="match status" value="1"/>
</dbReference>
<dbReference type="AlphaFoldDB" id="A0A1T4K4P9"/>
<dbReference type="Gene3D" id="3.30.70.60">
    <property type="match status" value="1"/>
</dbReference>
<organism evidence="2 3">
    <name type="scientific">Garciella nitratireducens DSM 15102</name>
    <dbReference type="NCBI Taxonomy" id="1121911"/>
    <lineage>
        <taxon>Bacteria</taxon>
        <taxon>Bacillati</taxon>
        <taxon>Bacillota</taxon>
        <taxon>Clostridia</taxon>
        <taxon>Eubacteriales</taxon>
        <taxon>Eubacteriaceae</taxon>
        <taxon>Garciella</taxon>
    </lineage>
</organism>
<feature type="transmembrane region" description="Helical" evidence="1">
    <location>
        <begin position="9"/>
        <end position="32"/>
    </location>
</feature>
<dbReference type="InterPro" id="IPR014717">
    <property type="entry name" value="Transl_elong_EF1B/ribsomal_bS6"/>
</dbReference>
<dbReference type="GO" id="GO:0043683">
    <property type="term" value="P:type IV pilus assembly"/>
    <property type="evidence" value="ECO:0007669"/>
    <property type="project" value="InterPro"/>
</dbReference>
<proteinExistence type="predicted"/>
<keyword evidence="1" id="KW-0472">Membrane</keyword>
<dbReference type="RefSeq" id="WP_159454633.1">
    <property type="nucleotide sequence ID" value="NZ_FUWV01000001.1"/>
</dbReference>
<reference evidence="2 3" key="1">
    <citation type="submission" date="2017-02" db="EMBL/GenBank/DDBJ databases">
        <authorList>
            <person name="Peterson S.W."/>
        </authorList>
    </citation>
    <scope>NUCLEOTIDE SEQUENCE [LARGE SCALE GENOMIC DNA]</scope>
    <source>
        <strain evidence="2 3">DSM 15102</strain>
    </source>
</reference>
<keyword evidence="3" id="KW-1185">Reference proteome</keyword>